<dbReference type="InterPro" id="IPR016156">
    <property type="entry name" value="FAD/NAD-linked_Rdtase_dimer_sf"/>
</dbReference>
<dbReference type="InterPro" id="IPR028202">
    <property type="entry name" value="Reductase_C"/>
</dbReference>
<evidence type="ECO:0000313" key="7">
    <source>
        <dbReference type="EMBL" id="GGK56014.1"/>
    </source>
</evidence>
<protein>
    <submittedName>
        <fullName evidence="7">Pyridine nucleotide-disulfide oxidoreductase</fullName>
    </submittedName>
</protein>
<evidence type="ECO:0000256" key="2">
    <source>
        <dbReference type="ARBA" id="ARBA00022630"/>
    </source>
</evidence>
<comment type="caution">
    <text evidence="7">The sequence shown here is derived from an EMBL/GenBank/DDBJ whole genome shotgun (WGS) entry which is preliminary data.</text>
</comment>
<sequence length="400" mass="42490">MADPQHIVVVGGGLAAASAVTELRERGFDGAVTLVGAEPHVPYERPPFSKAVLTGDAEPESAFVHPQEWYAEHDVELLLGSRVDALDLAGRTVSVAGRRIGYDRLLLATGAVPRRLPVVDDSGVPASYLRTLDDSLALRSRLRDGARVLVVGAGWIGLEVTSAARRAGAEVSVVDPAEVPLAAALGEQMGGLFADLHRGHGVDLRLRTQVTAVRQADGRAVVELSDGEQVRPDLVVVGVGARPDTALAEEAGLATHDGILVDATLRTSDPHVWAAGDVANHDHPSLGRLRVEHWDTAINQGRHAARGMLGEEEPYTAQPYFFTDQYDWGMEYVGRGGPEDELVVRGAPAEGLTAFWLRDGVVTAGMQINDWDASDTLRALVGAAAPERLRDPGVPLADLG</sequence>
<keyword evidence="3" id="KW-0274">FAD</keyword>
<evidence type="ECO:0000259" key="5">
    <source>
        <dbReference type="Pfam" id="PF07992"/>
    </source>
</evidence>
<gene>
    <name evidence="7" type="ORF">GCM10011509_00470</name>
</gene>
<keyword evidence="8" id="KW-1185">Reference proteome</keyword>
<keyword evidence="4" id="KW-0560">Oxidoreductase</keyword>
<dbReference type="InterPro" id="IPR036188">
    <property type="entry name" value="FAD/NAD-bd_sf"/>
</dbReference>
<name>A0ABQ2F342_9MICO</name>
<dbReference type="Gene3D" id="3.30.390.30">
    <property type="match status" value="1"/>
</dbReference>
<dbReference type="SUPFAM" id="SSF51905">
    <property type="entry name" value="FAD/NAD(P)-binding domain"/>
    <property type="match status" value="1"/>
</dbReference>
<dbReference type="Pfam" id="PF07992">
    <property type="entry name" value="Pyr_redox_2"/>
    <property type="match status" value="1"/>
</dbReference>
<organism evidence="7 8">
    <name type="scientific">Ornithinimicrobium pekingense</name>
    <dbReference type="NCBI Taxonomy" id="384677"/>
    <lineage>
        <taxon>Bacteria</taxon>
        <taxon>Bacillati</taxon>
        <taxon>Actinomycetota</taxon>
        <taxon>Actinomycetes</taxon>
        <taxon>Micrococcales</taxon>
        <taxon>Ornithinimicrobiaceae</taxon>
        <taxon>Ornithinimicrobium</taxon>
    </lineage>
</organism>
<dbReference type="InterPro" id="IPR050446">
    <property type="entry name" value="FAD-oxidoreductase/Apoptosis"/>
</dbReference>
<evidence type="ECO:0000256" key="4">
    <source>
        <dbReference type="ARBA" id="ARBA00023002"/>
    </source>
</evidence>
<reference evidence="8" key="1">
    <citation type="journal article" date="2019" name="Int. J. Syst. Evol. Microbiol.">
        <title>The Global Catalogue of Microorganisms (GCM) 10K type strain sequencing project: providing services to taxonomists for standard genome sequencing and annotation.</title>
        <authorList>
            <consortium name="The Broad Institute Genomics Platform"/>
            <consortium name="The Broad Institute Genome Sequencing Center for Infectious Disease"/>
            <person name="Wu L."/>
            <person name="Ma J."/>
        </authorList>
    </citation>
    <scope>NUCLEOTIDE SEQUENCE [LARGE SCALE GENOMIC DNA]</scope>
    <source>
        <strain evidence="8">CGMCC 1.5362</strain>
    </source>
</reference>
<evidence type="ECO:0000256" key="1">
    <source>
        <dbReference type="ARBA" id="ARBA00001974"/>
    </source>
</evidence>
<feature type="domain" description="Reductase C-terminal" evidence="6">
    <location>
        <begin position="320"/>
        <end position="399"/>
    </location>
</feature>
<dbReference type="PRINTS" id="PR00411">
    <property type="entry name" value="PNDRDTASEI"/>
</dbReference>
<keyword evidence="2" id="KW-0285">Flavoprotein</keyword>
<dbReference type="InterPro" id="IPR023753">
    <property type="entry name" value="FAD/NAD-binding_dom"/>
</dbReference>
<evidence type="ECO:0000259" key="6">
    <source>
        <dbReference type="Pfam" id="PF14759"/>
    </source>
</evidence>
<dbReference type="Gene3D" id="3.50.50.60">
    <property type="entry name" value="FAD/NAD(P)-binding domain"/>
    <property type="match status" value="2"/>
</dbReference>
<proteinExistence type="predicted"/>
<dbReference type="PANTHER" id="PTHR43557:SF2">
    <property type="entry name" value="RIESKE DOMAIN-CONTAINING PROTEIN-RELATED"/>
    <property type="match status" value="1"/>
</dbReference>
<dbReference type="EMBL" id="BMLB01000001">
    <property type="protein sequence ID" value="GGK56014.1"/>
    <property type="molecule type" value="Genomic_DNA"/>
</dbReference>
<dbReference type="PRINTS" id="PR00368">
    <property type="entry name" value="FADPNR"/>
</dbReference>
<dbReference type="Pfam" id="PF14759">
    <property type="entry name" value="Reductase_C"/>
    <property type="match status" value="1"/>
</dbReference>
<feature type="domain" description="FAD/NAD(P)-binding" evidence="5">
    <location>
        <begin position="6"/>
        <end position="301"/>
    </location>
</feature>
<comment type="cofactor">
    <cofactor evidence="1">
        <name>FAD</name>
        <dbReference type="ChEBI" id="CHEBI:57692"/>
    </cofactor>
</comment>
<evidence type="ECO:0000313" key="8">
    <source>
        <dbReference type="Proteomes" id="UP000662111"/>
    </source>
</evidence>
<accession>A0ABQ2F342</accession>
<dbReference type="RefSeq" id="WP_022921172.1">
    <property type="nucleotide sequence ID" value="NZ_BMLB01000001.1"/>
</dbReference>
<evidence type="ECO:0000256" key="3">
    <source>
        <dbReference type="ARBA" id="ARBA00022827"/>
    </source>
</evidence>
<dbReference type="SUPFAM" id="SSF55424">
    <property type="entry name" value="FAD/NAD-linked reductases, dimerisation (C-terminal) domain"/>
    <property type="match status" value="1"/>
</dbReference>
<dbReference type="Proteomes" id="UP000662111">
    <property type="component" value="Unassembled WGS sequence"/>
</dbReference>
<dbReference type="PANTHER" id="PTHR43557">
    <property type="entry name" value="APOPTOSIS-INDUCING FACTOR 1"/>
    <property type="match status" value="1"/>
</dbReference>